<dbReference type="EMBL" id="JARAOO010000011">
    <property type="protein sequence ID" value="KAJ7951672.1"/>
    <property type="molecule type" value="Genomic_DNA"/>
</dbReference>
<organism evidence="2 3">
    <name type="scientific">Quillaja saponaria</name>
    <name type="common">Soap bark tree</name>
    <dbReference type="NCBI Taxonomy" id="32244"/>
    <lineage>
        <taxon>Eukaryota</taxon>
        <taxon>Viridiplantae</taxon>
        <taxon>Streptophyta</taxon>
        <taxon>Embryophyta</taxon>
        <taxon>Tracheophyta</taxon>
        <taxon>Spermatophyta</taxon>
        <taxon>Magnoliopsida</taxon>
        <taxon>eudicotyledons</taxon>
        <taxon>Gunneridae</taxon>
        <taxon>Pentapetalae</taxon>
        <taxon>rosids</taxon>
        <taxon>fabids</taxon>
        <taxon>Fabales</taxon>
        <taxon>Quillajaceae</taxon>
        <taxon>Quillaja</taxon>
    </lineage>
</organism>
<dbReference type="PANTHER" id="PTHR34281">
    <property type="entry name" value="PROTEIN EARLY FLOWERING 3"/>
    <property type="match status" value="1"/>
</dbReference>
<dbReference type="PANTHER" id="PTHR34281:SF7">
    <property type="entry name" value="PROTEIN EARLY FLOWERING 3"/>
    <property type="match status" value="1"/>
</dbReference>
<dbReference type="Proteomes" id="UP001163823">
    <property type="component" value="Chromosome 11"/>
</dbReference>
<name>A0AAD7PE16_QUISA</name>
<keyword evidence="3" id="KW-1185">Reference proteome</keyword>
<dbReference type="GO" id="GO:2000028">
    <property type="term" value="P:regulation of photoperiodism, flowering"/>
    <property type="evidence" value="ECO:0007669"/>
    <property type="project" value="InterPro"/>
</dbReference>
<reference evidence="2" key="1">
    <citation type="journal article" date="2023" name="Science">
        <title>Elucidation of the pathway for biosynthesis of saponin adjuvants from the soapbark tree.</title>
        <authorList>
            <person name="Reed J."/>
            <person name="Orme A."/>
            <person name="El-Demerdash A."/>
            <person name="Owen C."/>
            <person name="Martin L.B.B."/>
            <person name="Misra R.C."/>
            <person name="Kikuchi S."/>
            <person name="Rejzek M."/>
            <person name="Martin A.C."/>
            <person name="Harkess A."/>
            <person name="Leebens-Mack J."/>
            <person name="Louveau T."/>
            <person name="Stephenson M.J."/>
            <person name="Osbourn A."/>
        </authorList>
    </citation>
    <scope>NUCLEOTIDE SEQUENCE</scope>
    <source>
        <strain evidence="2">S10</strain>
    </source>
</reference>
<protein>
    <submittedName>
        <fullName evidence="2">Protein EARLY FLOWERING 3-like</fullName>
    </submittedName>
</protein>
<sequence>MVVKPKDKYENPDSAECAEKNVVGKLHLPFLNKEMSKGLVTRQSNCGHHPGNHPLAPSATNTKQSPLCFYPPAGSQLLAQVMSPNEGLVHSPTQGNALQCQVHQLASAEENELPGSTTTSSSDLKKGDVLPLCPMAPTAQESDQNAQAVQQQTRVIKVLPRDPRSVTESAARIFNSIQEERRQTLLAYLLICLIR</sequence>
<dbReference type="KEGG" id="qsa:O6P43_027681"/>
<feature type="region of interest" description="Disordered" evidence="1">
    <location>
        <begin position="108"/>
        <end position="128"/>
    </location>
</feature>
<evidence type="ECO:0000256" key="1">
    <source>
        <dbReference type="SAM" id="MobiDB-lite"/>
    </source>
</evidence>
<comment type="caution">
    <text evidence="2">The sequence shown here is derived from an EMBL/GenBank/DDBJ whole genome shotgun (WGS) entry which is preliminary data.</text>
</comment>
<gene>
    <name evidence="2" type="ORF">O6P43_027681</name>
</gene>
<accession>A0AAD7PE16</accession>
<dbReference type="InterPro" id="IPR039319">
    <property type="entry name" value="ELF3-like"/>
</dbReference>
<evidence type="ECO:0000313" key="2">
    <source>
        <dbReference type="EMBL" id="KAJ7951672.1"/>
    </source>
</evidence>
<proteinExistence type="predicted"/>
<dbReference type="AlphaFoldDB" id="A0AAD7PE16"/>
<evidence type="ECO:0000313" key="3">
    <source>
        <dbReference type="Proteomes" id="UP001163823"/>
    </source>
</evidence>